<keyword evidence="2" id="KW-1185">Reference proteome</keyword>
<protein>
    <submittedName>
        <fullName evidence="1">Uncharacterized protein</fullName>
    </submittedName>
</protein>
<accession>A0A8T3BKZ9</accession>
<evidence type="ECO:0000313" key="2">
    <source>
        <dbReference type="Proteomes" id="UP000829196"/>
    </source>
</evidence>
<reference evidence="1" key="1">
    <citation type="journal article" date="2022" name="Front. Genet.">
        <title>Chromosome-Scale Assembly of the Dendrobium nobile Genome Provides Insights Into the Molecular Mechanism of the Biosynthesis of the Medicinal Active Ingredient of Dendrobium.</title>
        <authorList>
            <person name="Xu Q."/>
            <person name="Niu S.-C."/>
            <person name="Li K.-L."/>
            <person name="Zheng P.-J."/>
            <person name="Zhang X.-J."/>
            <person name="Jia Y."/>
            <person name="Liu Y."/>
            <person name="Niu Y.-X."/>
            <person name="Yu L.-H."/>
            <person name="Chen D.-F."/>
            <person name="Zhang G.-Q."/>
        </authorList>
    </citation>
    <scope>NUCLEOTIDE SEQUENCE</scope>
    <source>
        <tissue evidence="1">Leaf</tissue>
    </source>
</reference>
<evidence type="ECO:0000313" key="1">
    <source>
        <dbReference type="EMBL" id="KAI0513439.1"/>
    </source>
</evidence>
<gene>
    <name evidence="1" type="ORF">KFK09_009460</name>
</gene>
<proteinExistence type="predicted"/>
<dbReference type="AlphaFoldDB" id="A0A8T3BKZ9"/>
<name>A0A8T3BKZ9_DENNO</name>
<dbReference type="PANTHER" id="PTHR35046">
    <property type="entry name" value="ZINC KNUCKLE (CCHC-TYPE) FAMILY PROTEIN"/>
    <property type="match status" value="1"/>
</dbReference>
<comment type="caution">
    <text evidence="1">The sequence shown here is derived from an EMBL/GenBank/DDBJ whole genome shotgun (WGS) entry which is preliminary data.</text>
</comment>
<dbReference type="EMBL" id="JAGYWB010000008">
    <property type="protein sequence ID" value="KAI0513439.1"/>
    <property type="molecule type" value="Genomic_DNA"/>
</dbReference>
<dbReference type="PANTHER" id="PTHR35046:SF18">
    <property type="entry name" value="RNA-DIRECTED DNA POLYMERASE"/>
    <property type="match status" value="1"/>
</dbReference>
<dbReference type="Proteomes" id="UP000829196">
    <property type="component" value="Unassembled WGS sequence"/>
</dbReference>
<organism evidence="1 2">
    <name type="scientific">Dendrobium nobile</name>
    <name type="common">Orchid</name>
    <dbReference type="NCBI Taxonomy" id="94219"/>
    <lineage>
        <taxon>Eukaryota</taxon>
        <taxon>Viridiplantae</taxon>
        <taxon>Streptophyta</taxon>
        <taxon>Embryophyta</taxon>
        <taxon>Tracheophyta</taxon>
        <taxon>Spermatophyta</taxon>
        <taxon>Magnoliopsida</taxon>
        <taxon>Liliopsida</taxon>
        <taxon>Asparagales</taxon>
        <taxon>Orchidaceae</taxon>
        <taxon>Epidendroideae</taxon>
        <taxon>Malaxideae</taxon>
        <taxon>Dendrobiinae</taxon>
        <taxon>Dendrobium</taxon>
    </lineage>
</organism>
<sequence>MEIMVTESCRVTFSIGKQYVCDVLCDVLDMDICHLILGRPWQFNVDTHYDGRANVNSLDWKGRKLRLLPGATEVPSLGRGVPKQATVHTVSGSLLLQWLREQSLMFAYLVTKVNAFPQSQELSSDISELLTHCHDVIPEELPAELPPLWSIQHQIDFIPSAILTTCPTIGSTQQLILTEIVDDLLRK</sequence>